<name>A0A9W8DYP1_9FUNG</name>
<dbReference type="EMBL" id="JANBPT010000312">
    <property type="protein sequence ID" value="KAJ1923781.1"/>
    <property type="molecule type" value="Genomic_DNA"/>
</dbReference>
<reference evidence="1" key="1">
    <citation type="submission" date="2022-07" db="EMBL/GenBank/DDBJ databases">
        <title>Phylogenomic reconstructions and comparative analyses of Kickxellomycotina fungi.</title>
        <authorList>
            <person name="Reynolds N.K."/>
            <person name="Stajich J.E."/>
            <person name="Barry K."/>
            <person name="Grigoriev I.V."/>
            <person name="Crous P."/>
            <person name="Smith M.E."/>
        </authorList>
    </citation>
    <scope>NUCLEOTIDE SEQUENCE</scope>
    <source>
        <strain evidence="1">RSA 861</strain>
    </source>
</reference>
<dbReference type="AlphaFoldDB" id="A0A9W8DYP1"/>
<gene>
    <name evidence="1" type="ORF">IWQ60_005646</name>
</gene>
<dbReference type="Proteomes" id="UP001150569">
    <property type="component" value="Unassembled WGS sequence"/>
</dbReference>
<evidence type="ECO:0000313" key="2">
    <source>
        <dbReference type="Proteomes" id="UP001150569"/>
    </source>
</evidence>
<proteinExistence type="predicted"/>
<comment type="caution">
    <text evidence="1">The sequence shown here is derived from an EMBL/GenBank/DDBJ whole genome shotgun (WGS) entry which is preliminary data.</text>
</comment>
<evidence type="ECO:0000313" key="1">
    <source>
        <dbReference type="EMBL" id="KAJ1923781.1"/>
    </source>
</evidence>
<organism evidence="1 2">
    <name type="scientific">Tieghemiomyces parasiticus</name>
    <dbReference type="NCBI Taxonomy" id="78921"/>
    <lineage>
        <taxon>Eukaryota</taxon>
        <taxon>Fungi</taxon>
        <taxon>Fungi incertae sedis</taxon>
        <taxon>Zoopagomycota</taxon>
        <taxon>Kickxellomycotina</taxon>
        <taxon>Dimargaritomycetes</taxon>
        <taxon>Dimargaritales</taxon>
        <taxon>Dimargaritaceae</taxon>
        <taxon>Tieghemiomyces</taxon>
    </lineage>
</organism>
<protein>
    <submittedName>
        <fullName evidence="1">Uncharacterized protein</fullName>
    </submittedName>
</protein>
<keyword evidence="2" id="KW-1185">Reference proteome</keyword>
<sequence length="203" mass="22842">MQQDLTSGAMGWPLQRLAQYAADLADDEGVTHGALAELLEQPLDKAVSCLRILSSLIRSSCLLDIFHAVLKAHRHARIGRSAVSPLLGFIHGISTRCEVEAILCHGLVTLYRDVFKLMDFEGEDDEFPDTGEDARRTMHAVIASLSRILSTHPYNFLTKHTSVTHLCRRTTRSDRTQSLRKTWRWRASGSILFDERSTTIPRT</sequence>
<accession>A0A9W8DYP1</accession>